<proteinExistence type="predicted"/>
<reference evidence="1" key="1">
    <citation type="submission" date="2022-10" db="EMBL/GenBank/DDBJ databases">
        <title>Comparative genomic analysis of Cohnella hashimotonis sp. nov., isolated from the International Space Station.</title>
        <authorList>
            <person name="Simpson A."/>
            <person name="Venkateswaran K."/>
        </authorList>
    </citation>
    <scope>NUCLEOTIDE SEQUENCE</scope>
    <source>
        <strain evidence="1">DSM 28161</strain>
    </source>
</reference>
<name>A0A9X4KZH0_9BACL</name>
<dbReference type="EMBL" id="JAPDIA010000009">
    <property type="protein sequence ID" value="MDG0813797.1"/>
    <property type="molecule type" value="Genomic_DNA"/>
</dbReference>
<dbReference type="SUPFAM" id="SSF48452">
    <property type="entry name" value="TPR-like"/>
    <property type="match status" value="1"/>
</dbReference>
<dbReference type="InterPro" id="IPR011990">
    <property type="entry name" value="TPR-like_helical_dom_sf"/>
</dbReference>
<keyword evidence="2" id="KW-1185">Reference proteome</keyword>
<comment type="caution">
    <text evidence="1">The sequence shown here is derived from an EMBL/GenBank/DDBJ whole genome shotgun (WGS) entry which is preliminary data.</text>
</comment>
<dbReference type="Proteomes" id="UP001153404">
    <property type="component" value="Unassembled WGS sequence"/>
</dbReference>
<gene>
    <name evidence="1" type="ORF">OMP40_34340</name>
</gene>
<evidence type="ECO:0000313" key="1">
    <source>
        <dbReference type="EMBL" id="MDG0813797.1"/>
    </source>
</evidence>
<dbReference type="RefSeq" id="WP_277538244.1">
    <property type="nucleotide sequence ID" value="NZ_JAPDIA010000009.1"/>
</dbReference>
<dbReference type="AlphaFoldDB" id="A0A9X4KZH0"/>
<evidence type="ECO:0008006" key="3">
    <source>
        <dbReference type="Google" id="ProtNLM"/>
    </source>
</evidence>
<accession>A0A9X4KZH0</accession>
<sequence length="105" mass="11842">MFEYSIGIDQTQVESHYSLGSLLYDVGEWELAAKHFRQALVYARFYTELDSLQLRAILASGLEMLLDIYRGLQHKVSFLPTEEELAAASEGGGIDFFALACFKIL</sequence>
<protein>
    <recommendedName>
        <fullName evidence="3">Tetratricopeptide repeat protein</fullName>
    </recommendedName>
</protein>
<organism evidence="1 2">
    <name type="scientific">Cohnella rhizosphaerae</name>
    <dbReference type="NCBI Taxonomy" id="1457232"/>
    <lineage>
        <taxon>Bacteria</taxon>
        <taxon>Bacillati</taxon>
        <taxon>Bacillota</taxon>
        <taxon>Bacilli</taxon>
        <taxon>Bacillales</taxon>
        <taxon>Paenibacillaceae</taxon>
        <taxon>Cohnella</taxon>
    </lineage>
</organism>
<evidence type="ECO:0000313" key="2">
    <source>
        <dbReference type="Proteomes" id="UP001153404"/>
    </source>
</evidence>
<dbReference type="Gene3D" id="1.25.40.10">
    <property type="entry name" value="Tetratricopeptide repeat domain"/>
    <property type="match status" value="1"/>
</dbReference>